<feature type="transmembrane region" description="Helical" evidence="8">
    <location>
        <begin position="446"/>
        <end position="466"/>
    </location>
</feature>
<evidence type="ECO:0000256" key="4">
    <source>
        <dbReference type="ARBA" id="ARBA00022692"/>
    </source>
</evidence>
<evidence type="ECO:0000256" key="1">
    <source>
        <dbReference type="ARBA" id="ARBA00004651"/>
    </source>
</evidence>
<dbReference type="PANTHER" id="PTHR30250:SF10">
    <property type="entry name" value="LIPOPOLYSACCHARIDE BIOSYNTHESIS PROTEIN WZXC"/>
    <property type="match status" value="1"/>
</dbReference>
<feature type="transmembrane region" description="Helical" evidence="8">
    <location>
        <begin position="312"/>
        <end position="335"/>
    </location>
</feature>
<feature type="region of interest" description="Disordered" evidence="7">
    <location>
        <begin position="486"/>
        <end position="533"/>
    </location>
</feature>
<comment type="similarity">
    <text evidence="2">Belongs to the polysaccharide synthase family.</text>
</comment>
<dbReference type="GO" id="GO:0005886">
    <property type="term" value="C:plasma membrane"/>
    <property type="evidence" value="ECO:0007669"/>
    <property type="project" value="UniProtKB-SubCell"/>
</dbReference>
<accession>A0A5A7NP28</accession>
<dbReference type="InterPro" id="IPR050833">
    <property type="entry name" value="Poly_Biosynth_Transport"/>
</dbReference>
<feature type="transmembrane region" description="Helical" evidence="8">
    <location>
        <begin position="421"/>
        <end position="440"/>
    </location>
</feature>
<dbReference type="Pfam" id="PF13440">
    <property type="entry name" value="Polysacc_synt_3"/>
    <property type="match status" value="1"/>
</dbReference>
<sequence>MSAPTFAGRTAARGIRWSLGAVVAKQGFQVLCAVVLARILGPSSYGVISAATVYIMFMSLLLDQGLSAALIQRESVARRTAGAAAGLNLLMAVALAGLTVAAAPHLAAFFRAAALEPVLLLLAAALPLKALSIVPRAMLSRELHFRGIGAADIAAAAAGAAAGISAALLGAGYFAIVPQILAADLLTAAILLGAARGPVPNLRLSEVRPLLAFSASVFATNWLAYFSRNMDNILVGRVLGVAALSFYSMAYRIMVIPVQLIGQTVNRVMFPAISRSAGDRSVVAGHLATTTRLLAMAVIPMMALVACTAHDLVLLVLGEAWLPAAPLMAVLAIGGARETVFYITPPLMKGLGRAGLNLRYELLAFALQVGGIVAGLQFGLLGVAVGLVAAGFLLTPVLLGIQKRLCGISVRTQLGNIWPPLHASLWAGGAYLGLLAVPAAPPAGAARLALGGAVFLLVLAAVLFLAHRRRLIEFLSLAQPLGSRRAQARSGRHVQTGADTTATPSHEPSNPAGAPAPANSDAPESNRAARSHS</sequence>
<feature type="transmembrane region" description="Helical" evidence="8">
    <location>
        <begin position="380"/>
        <end position="401"/>
    </location>
</feature>
<evidence type="ECO:0000256" key="2">
    <source>
        <dbReference type="ARBA" id="ARBA00007430"/>
    </source>
</evidence>
<dbReference type="Proteomes" id="UP000325307">
    <property type="component" value="Unassembled WGS sequence"/>
</dbReference>
<keyword evidence="10" id="KW-1185">Reference proteome</keyword>
<gene>
    <name evidence="9" type="ORF">NCCP1664_11700</name>
</gene>
<comment type="caution">
    <text evidence="9">The sequence shown here is derived from an EMBL/GenBank/DDBJ whole genome shotgun (WGS) entry which is preliminary data.</text>
</comment>
<evidence type="ECO:0000256" key="6">
    <source>
        <dbReference type="ARBA" id="ARBA00023136"/>
    </source>
</evidence>
<evidence type="ECO:0000313" key="10">
    <source>
        <dbReference type="Proteomes" id="UP000325307"/>
    </source>
</evidence>
<evidence type="ECO:0000256" key="3">
    <source>
        <dbReference type="ARBA" id="ARBA00022475"/>
    </source>
</evidence>
<protein>
    <submittedName>
        <fullName evidence="9">Lipopolysaccharide biosynthesis protein</fullName>
    </submittedName>
</protein>
<feature type="transmembrane region" description="Helical" evidence="8">
    <location>
        <begin position="149"/>
        <end position="170"/>
    </location>
</feature>
<feature type="transmembrane region" description="Helical" evidence="8">
    <location>
        <begin position="238"/>
        <end position="261"/>
    </location>
</feature>
<reference evidence="9 10" key="1">
    <citation type="submission" date="2019-09" db="EMBL/GenBank/DDBJ databases">
        <title>Arthrobacter zafarii sp. nov., a moderately thermotolerant and halotolerant actinobacterium isolated from Cholistan desert soil of Pakistan.</title>
        <authorList>
            <person name="Amin A."/>
            <person name="Ahmed I."/>
            <person name="Khalid N."/>
            <person name="Schumann P."/>
            <person name="Busse H.J."/>
            <person name="Khan I.U."/>
            <person name="Li S."/>
            <person name="Li W.J."/>
        </authorList>
    </citation>
    <scope>NUCLEOTIDE SEQUENCE [LARGE SCALE GENOMIC DNA]</scope>
    <source>
        <strain evidence="9 10">NCCP-1664</strain>
    </source>
</reference>
<proteinExistence type="inferred from homology"/>
<name>A0A5A7NP28_9MICC</name>
<feature type="transmembrane region" description="Helical" evidence="8">
    <location>
        <begin position="109"/>
        <end position="128"/>
    </location>
</feature>
<feature type="transmembrane region" description="Helical" evidence="8">
    <location>
        <begin position="47"/>
        <end position="71"/>
    </location>
</feature>
<feature type="transmembrane region" description="Helical" evidence="8">
    <location>
        <begin position="282"/>
        <end position="306"/>
    </location>
</feature>
<dbReference type="PANTHER" id="PTHR30250">
    <property type="entry name" value="PST FAMILY PREDICTED COLANIC ACID TRANSPORTER"/>
    <property type="match status" value="1"/>
</dbReference>
<keyword evidence="5 8" id="KW-1133">Transmembrane helix</keyword>
<dbReference type="AlphaFoldDB" id="A0A5A7NP28"/>
<evidence type="ECO:0000313" key="9">
    <source>
        <dbReference type="EMBL" id="GER22673.1"/>
    </source>
</evidence>
<keyword evidence="3" id="KW-1003">Cell membrane</keyword>
<organism evidence="9 10">
    <name type="scientific">Zafaria cholistanensis</name>
    <dbReference type="NCBI Taxonomy" id="1682741"/>
    <lineage>
        <taxon>Bacteria</taxon>
        <taxon>Bacillati</taxon>
        <taxon>Actinomycetota</taxon>
        <taxon>Actinomycetes</taxon>
        <taxon>Micrococcales</taxon>
        <taxon>Micrococcaceae</taxon>
        <taxon>Zafaria</taxon>
    </lineage>
</organism>
<feature type="compositionally biased region" description="Polar residues" evidence="7">
    <location>
        <begin position="497"/>
        <end position="507"/>
    </location>
</feature>
<keyword evidence="6 8" id="KW-0472">Membrane</keyword>
<evidence type="ECO:0000256" key="8">
    <source>
        <dbReference type="SAM" id="Phobius"/>
    </source>
</evidence>
<feature type="transmembrane region" description="Helical" evidence="8">
    <location>
        <begin position="207"/>
        <end position="226"/>
    </location>
</feature>
<evidence type="ECO:0000256" key="7">
    <source>
        <dbReference type="SAM" id="MobiDB-lite"/>
    </source>
</evidence>
<dbReference type="EMBL" id="BKDJ01000004">
    <property type="protein sequence ID" value="GER22673.1"/>
    <property type="molecule type" value="Genomic_DNA"/>
</dbReference>
<feature type="transmembrane region" description="Helical" evidence="8">
    <location>
        <begin position="83"/>
        <end position="103"/>
    </location>
</feature>
<keyword evidence="4 8" id="KW-0812">Transmembrane</keyword>
<feature type="compositionally biased region" description="Low complexity" evidence="7">
    <location>
        <begin position="508"/>
        <end position="523"/>
    </location>
</feature>
<feature type="transmembrane region" description="Helical" evidence="8">
    <location>
        <begin position="21"/>
        <end position="41"/>
    </location>
</feature>
<dbReference type="RefSeq" id="WP_172627312.1">
    <property type="nucleotide sequence ID" value="NZ_BKDJ01000004.1"/>
</dbReference>
<comment type="subcellular location">
    <subcellularLocation>
        <location evidence="1">Cell membrane</location>
        <topology evidence="1">Multi-pass membrane protein</topology>
    </subcellularLocation>
</comment>
<dbReference type="CDD" id="cd13127">
    <property type="entry name" value="MATE_tuaB_like"/>
    <property type="match status" value="1"/>
</dbReference>
<evidence type="ECO:0000256" key="5">
    <source>
        <dbReference type="ARBA" id="ARBA00022989"/>
    </source>
</evidence>